<evidence type="ECO:0000313" key="2">
    <source>
        <dbReference type="Proteomes" id="UP001058273"/>
    </source>
</evidence>
<name>A0ABY5P0H8_9ENTE</name>
<dbReference type="RefSeq" id="WP_257700041.1">
    <property type="nucleotide sequence ID" value="NZ_CP102451.1"/>
</dbReference>
<evidence type="ECO:0000313" key="1">
    <source>
        <dbReference type="EMBL" id="UUV99309.1"/>
    </source>
</evidence>
<proteinExistence type="predicted"/>
<keyword evidence="2" id="KW-1185">Reference proteome</keyword>
<accession>A0ABY5P0H8</accession>
<reference evidence="1" key="1">
    <citation type="submission" date="2022-08" db="EMBL/GenBank/DDBJ databases">
        <title>Genome sequence of Vagococcus luciliae DSM 112651.</title>
        <authorList>
            <person name="Juan G."/>
            <person name="Anja P."/>
            <person name="Rolf D."/>
            <person name="Kampfer P."/>
            <person name="Vilcinskas A."/>
        </authorList>
    </citation>
    <scope>NUCLEOTIDE SEQUENCE</scope>
    <source>
        <strain evidence="1">G314FT</strain>
    </source>
</reference>
<dbReference type="Proteomes" id="UP001058273">
    <property type="component" value="Chromosome"/>
</dbReference>
<reference evidence="1" key="2">
    <citation type="submission" date="2022-08" db="EMBL/GenBank/DDBJ databases">
        <authorList>
            <person name="Poehlein A."/>
            <person name="Guzman J."/>
            <person name="Daniel R."/>
            <person name="Vilcinskas A."/>
        </authorList>
    </citation>
    <scope>NUCLEOTIDE SEQUENCE</scope>
    <source>
        <strain evidence="1">G314FT</strain>
    </source>
</reference>
<gene>
    <name evidence="1" type="ORF">G314FT_14700</name>
</gene>
<organism evidence="1 2">
    <name type="scientific">Vagococcus luciliae</name>
    <dbReference type="NCBI Taxonomy" id="2920380"/>
    <lineage>
        <taxon>Bacteria</taxon>
        <taxon>Bacillati</taxon>
        <taxon>Bacillota</taxon>
        <taxon>Bacilli</taxon>
        <taxon>Lactobacillales</taxon>
        <taxon>Enterococcaceae</taxon>
        <taxon>Vagococcus</taxon>
    </lineage>
</organism>
<sequence>MMCLTAFILGACSKNEHDVKSTQITLVVNNKEFLQENALYQFENGQLDVYLTFSLFENPNTNPSDSEYDKKLEEIVNALNKEYPNEKMTNDWLTI</sequence>
<protein>
    <submittedName>
        <fullName evidence="1">Uncharacterized protein</fullName>
    </submittedName>
</protein>
<dbReference type="EMBL" id="CP102451">
    <property type="protein sequence ID" value="UUV99309.1"/>
    <property type="molecule type" value="Genomic_DNA"/>
</dbReference>